<dbReference type="EMBL" id="QMFB01000012">
    <property type="protein sequence ID" value="RAV19509.1"/>
    <property type="molecule type" value="Genomic_DNA"/>
</dbReference>
<gene>
    <name evidence="1" type="ORF">DQG23_21215</name>
</gene>
<sequence length="62" mass="7408">MNRNVRRMAWYMRKVNAYNRARFDLLRGRTDRVPPSNRPARLLAYKLAMNERLRAGRSVPTC</sequence>
<name>A0A329MI56_9BACL</name>
<protein>
    <submittedName>
        <fullName evidence="1">Uncharacterized protein</fullName>
    </submittedName>
</protein>
<reference evidence="1 2" key="1">
    <citation type="journal article" date="2009" name="Int. J. Syst. Evol. Microbiol.">
        <title>Paenibacillus contaminans sp. nov., isolated from a contaminated laboratory plate.</title>
        <authorList>
            <person name="Chou J.H."/>
            <person name="Lee J.H."/>
            <person name="Lin M.C."/>
            <person name="Chang P.S."/>
            <person name="Arun A.B."/>
            <person name="Young C.C."/>
            <person name="Chen W.M."/>
        </authorList>
    </citation>
    <scope>NUCLEOTIDE SEQUENCE [LARGE SCALE GENOMIC DNA]</scope>
    <source>
        <strain evidence="1 2">CKOBP-6</strain>
    </source>
</reference>
<keyword evidence="2" id="KW-1185">Reference proteome</keyword>
<evidence type="ECO:0000313" key="2">
    <source>
        <dbReference type="Proteomes" id="UP000250369"/>
    </source>
</evidence>
<accession>A0A329MI56</accession>
<comment type="caution">
    <text evidence="1">The sequence shown here is derived from an EMBL/GenBank/DDBJ whole genome shotgun (WGS) entry which is preliminary data.</text>
</comment>
<organism evidence="1 2">
    <name type="scientific">Paenibacillus contaminans</name>
    <dbReference type="NCBI Taxonomy" id="450362"/>
    <lineage>
        <taxon>Bacteria</taxon>
        <taxon>Bacillati</taxon>
        <taxon>Bacillota</taxon>
        <taxon>Bacilli</taxon>
        <taxon>Bacillales</taxon>
        <taxon>Paenibacillaceae</taxon>
        <taxon>Paenibacillus</taxon>
    </lineage>
</organism>
<dbReference type="AlphaFoldDB" id="A0A329MI56"/>
<evidence type="ECO:0000313" key="1">
    <source>
        <dbReference type="EMBL" id="RAV19509.1"/>
    </source>
</evidence>
<dbReference type="Proteomes" id="UP000250369">
    <property type="component" value="Unassembled WGS sequence"/>
</dbReference>
<proteinExistence type="predicted"/>